<name>A0A7C9I0V7_9DEIO</name>
<dbReference type="EMBL" id="WQLB01000028">
    <property type="protein sequence ID" value="MVN88448.1"/>
    <property type="molecule type" value="Genomic_DNA"/>
</dbReference>
<sequence>MTVLPAPRMRVYLSVTGDFDPDDFTARVGLSPSQTWRRGERSARDPQLAGRTVPVCDHWAFGLTERPEFDLELLVDELLTLAEKGLSALGQAVADLGLNLEVTVVVKWDPATTASPALHLRGRHLALLGSLGAEVDIDLFADC</sequence>
<dbReference type="AlphaFoldDB" id="A0A7C9I0V7"/>
<dbReference type="InterPro" id="IPR025459">
    <property type="entry name" value="DUF4279"/>
</dbReference>
<dbReference type="RefSeq" id="WP_157460506.1">
    <property type="nucleotide sequence ID" value="NZ_WQLB01000028.1"/>
</dbReference>
<evidence type="ECO:0000313" key="1">
    <source>
        <dbReference type="EMBL" id="MVN88448.1"/>
    </source>
</evidence>
<organism evidence="1 2">
    <name type="scientific">Deinococcus arboris</name>
    <dbReference type="NCBI Taxonomy" id="2682977"/>
    <lineage>
        <taxon>Bacteria</taxon>
        <taxon>Thermotogati</taxon>
        <taxon>Deinococcota</taxon>
        <taxon>Deinococci</taxon>
        <taxon>Deinococcales</taxon>
        <taxon>Deinococcaceae</taxon>
        <taxon>Deinococcus</taxon>
    </lineage>
</organism>
<proteinExistence type="predicted"/>
<protein>
    <submittedName>
        <fullName evidence="1">DUF4279 domain-containing protein</fullName>
    </submittedName>
</protein>
<accession>A0A7C9I0V7</accession>
<dbReference type="Pfam" id="PF14106">
    <property type="entry name" value="DUF4279"/>
    <property type="match status" value="1"/>
</dbReference>
<comment type="caution">
    <text evidence="1">The sequence shown here is derived from an EMBL/GenBank/DDBJ whole genome shotgun (WGS) entry which is preliminary data.</text>
</comment>
<keyword evidence="2" id="KW-1185">Reference proteome</keyword>
<reference evidence="1 2" key="1">
    <citation type="submission" date="2019-12" db="EMBL/GenBank/DDBJ databases">
        <title>Deinococcus sp. HMF7620 Genome sequencing and assembly.</title>
        <authorList>
            <person name="Kang H."/>
            <person name="Kim H."/>
            <person name="Joh K."/>
        </authorList>
    </citation>
    <scope>NUCLEOTIDE SEQUENCE [LARGE SCALE GENOMIC DNA]</scope>
    <source>
        <strain evidence="1 2">HMF7620</strain>
    </source>
</reference>
<dbReference type="Proteomes" id="UP000483286">
    <property type="component" value="Unassembled WGS sequence"/>
</dbReference>
<evidence type="ECO:0000313" key="2">
    <source>
        <dbReference type="Proteomes" id="UP000483286"/>
    </source>
</evidence>
<gene>
    <name evidence="1" type="ORF">GO986_17030</name>
</gene>